<proteinExistence type="predicted"/>
<accession>A0A317RAD8</accession>
<protein>
    <submittedName>
        <fullName evidence="3">Uncharacterized protein</fullName>
    </submittedName>
</protein>
<dbReference type="PROSITE" id="PS51257">
    <property type="entry name" value="PROKAR_LIPOPROTEIN"/>
    <property type="match status" value="1"/>
</dbReference>
<feature type="signal peptide" evidence="2">
    <location>
        <begin position="1"/>
        <end position="19"/>
    </location>
</feature>
<organism evidence="3 4">
    <name type="scientific">Melaminivora alkalimesophila</name>
    <dbReference type="NCBI Taxonomy" id="1165852"/>
    <lineage>
        <taxon>Bacteria</taxon>
        <taxon>Pseudomonadati</taxon>
        <taxon>Pseudomonadota</taxon>
        <taxon>Betaproteobacteria</taxon>
        <taxon>Burkholderiales</taxon>
        <taxon>Comamonadaceae</taxon>
        <taxon>Melaminivora</taxon>
    </lineage>
</organism>
<feature type="chain" id="PRO_5016244404" evidence="2">
    <location>
        <begin position="20"/>
        <end position="194"/>
    </location>
</feature>
<reference evidence="3 4" key="1">
    <citation type="submission" date="2018-05" db="EMBL/GenBank/DDBJ databases">
        <title>Genomic Encyclopedia of Type Strains, Phase IV (KMG-IV): sequencing the most valuable type-strain genomes for metagenomic binning, comparative biology and taxonomic classification.</title>
        <authorList>
            <person name="Goeker M."/>
        </authorList>
    </citation>
    <scope>NUCLEOTIDE SEQUENCE [LARGE SCALE GENOMIC DNA]</scope>
    <source>
        <strain evidence="3 4">DSM 26006</strain>
    </source>
</reference>
<keyword evidence="4" id="KW-1185">Reference proteome</keyword>
<dbReference type="Proteomes" id="UP000246483">
    <property type="component" value="Unassembled WGS sequence"/>
</dbReference>
<gene>
    <name evidence="3" type="ORF">DFR36_10591</name>
</gene>
<evidence type="ECO:0000256" key="2">
    <source>
        <dbReference type="SAM" id="SignalP"/>
    </source>
</evidence>
<sequence>MLRFSTAVARWGSACAALALVAGCAELPADPYGDPYGYGVPTYPQPRYYPPTGVTVYEAPTVIYTAPPPGWRADAWHERQRREARERDQRRDWQRHEQQRRELERRREAERRDLEQRRRDAERQARERERHEAARHAQERRERERQERDRREWEERERARQEAARRHDRIFPGQPREQAPLPRGLRGADPSPQR</sequence>
<evidence type="ECO:0000313" key="3">
    <source>
        <dbReference type="EMBL" id="PWW45888.1"/>
    </source>
</evidence>
<dbReference type="AlphaFoldDB" id="A0A317RAD8"/>
<evidence type="ECO:0000313" key="4">
    <source>
        <dbReference type="Proteomes" id="UP000246483"/>
    </source>
</evidence>
<comment type="caution">
    <text evidence="3">The sequence shown here is derived from an EMBL/GenBank/DDBJ whole genome shotgun (WGS) entry which is preliminary data.</text>
</comment>
<name>A0A317RAD8_9BURK</name>
<dbReference type="RefSeq" id="WP_019374415.1">
    <property type="nucleotide sequence ID" value="NZ_ALEE01000530.1"/>
</dbReference>
<feature type="compositionally biased region" description="Basic and acidic residues" evidence="1">
    <location>
        <begin position="84"/>
        <end position="165"/>
    </location>
</feature>
<keyword evidence="2" id="KW-0732">Signal</keyword>
<evidence type="ECO:0000256" key="1">
    <source>
        <dbReference type="SAM" id="MobiDB-lite"/>
    </source>
</evidence>
<feature type="region of interest" description="Disordered" evidence="1">
    <location>
        <begin position="84"/>
        <end position="194"/>
    </location>
</feature>
<dbReference type="EMBL" id="QGUB01000005">
    <property type="protein sequence ID" value="PWW45888.1"/>
    <property type="molecule type" value="Genomic_DNA"/>
</dbReference>